<dbReference type="AlphaFoldDB" id="A0AAD5BV02"/>
<keyword evidence="2" id="KW-1185">Reference proteome</keyword>
<feature type="non-terminal residue" evidence="1">
    <location>
        <position position="1"/>
    </location>
</feature>
<proteinExistence type="predicted"/>
<organism evidence="1 2">
    <name type="scientific">Ambrosia artemisiifolia</name>
    <name type="common">Common ragweed</name>
    <dbReference type="NCBI Taxonomy" id="4212"/>
    <lineage>
        <taxon>Eukaryota</taxon>
        <taxon>Viridiplantae</taxon>
        <taxon>Streptophyta</taxon>
        <taxon>Embryophyta</taxon>
        <taxon>Tracheophyta</taxon>
        <taxon>Spermatophyta</taxon>
        <taxon>Magnoliopsida</taxon>
        <taxon>eudicotyledons</taxon>
        <taxon>Gunneridae</taxon>
        <taxon>Pentapetalae</taxon>
        <taxon>asterids</taxon>
        <taxon>campanulids</taxon>
        <taxon>Asterales</taxon>
        <taxon>Asteraceae</taxon>
        <taxon>Asteroideae</taxon>
        <taxon>Heliantheae alliance</taxon>
        <taxon>Heliantheae</taxon>
        <taxon>Ambrosia</taxon>
    </lineage>
</organism>
<dbReference type="EMBL" id="JAMZMK010010924">
    <property type="protein sequence ID" value="KAI7729779.1"/>
    <property type="molecule type" value="Genomic_DNA"/>
</dbReference>
<accession>A0AAD5BV02</accession>
<evidence type="ECO:0000313" key="2">
    <source>
        <dbReference type="Proteomes" id="UP001206925"/>
    </source>
</evidence>
<comment type="caution">
    <text evidence="1">The sequence shown here is derived from an EMBL/GenBank/DDBJ whole genome shotgun (WGS) entry which is preliminary data.</text>
</comment>
<dbReference type="Proteomes" id="UP001206925">
    <property type="component" value="Unassembled WGS sequence"/>
</dbReference>
<name>A0AAD5BV02_AMBAR</name>
<protein>
    <submittedName>
        <fullName evidence="1">Uncharacterized protein</fullName>
    </submittedName>
</protein>
<gene>
    <name evidence="1" type="ORF">M8C21_017976</name>
</gene>
<reference evidence="1" key="1">
    <citation type="submission" date="2022-06" db="EMBL/GenBank/DDBJ databases">
        <title>Uncovering the hologenomic basis of an extraordinary plant invasion.</title>
        <authorList>
            <person name="Bieker V.C."/>
            <person name="Martin M.D."/>
            <person name="Gilbert T."/>
            <person name="Hodgins K."/>
            <person name="Battlay P."/>
            <person name="Petersen B."/>
            <person name="Wilson J."/>
        </authorList>
    </citation>
    <scope>NUCLEOTIDE SEQUENCE</scope>
    <source>
        <strain evidence="1">AA19_3_7</strain>
        <tissue evidence="1">Leaf</tissue>
    </source>
</reference>
<evidence type="ECO:0000313" key="1">
    <source>
        <dbReference type="EMBL" id="KAI7729779.1"/>
    </source>
</evidence>
<sequence>MMISLKYPNSLQKSEIFLNQFDDYVLCKIYKNGRMKDKAVSYQLQQPRVTSNDQDESLTNDIDMDQNEQDDVVAQYTNQSMDLTALDHVNIHLPVLDSNQHMSPSIGKVMVHDQQAHVPLRAEKSKTIEYFDKVVDAKPSLGSGSKSITAQPHSSGIKNVSESVYREGGMRGLYRCV</sequence>